<dbReference type="GO" id="GO:0004888">
    <property type="term" value="F:transmembrane signaling receptor activity"/>
    <property type="evidence" value="ECO:0007669"/>
    <property type="project" value="InterPro"/>
</dbReference>
<gene>
    <name evidence="8" type="ORF">A8950_0300</name>
</gene>
<accession>A0A4R6WYC7</accession>
<organism evidence="8 9">
    <name type="scientific">Dongia mobilis</name>
    <dbReference type="NCBI Taxonomy" id="578943"/>
    <lineage>
        <taxon>Bacteria</taxon>
        <taxon>Pseudomonadati</taxon>
        <taxon>Pseudomonadota</taxon>
        <taxon>Alphaproteobacteria</taxon>
        <taxon>Rhodospirillales</taxon>
        <taxon>Dongiaceae</taxon>
        <taxon>Dongia</taxon>
    </lineage>
</organism>
<dbReference type="Pfam" id="PF00672">
    <property type="entry name" value="HAMP"/>
    <property type="match status" value="1"/>
</dbReference>
<evidence type="ECO:0000259" key="6">
    <source>
        <dbReference type="PROSITE" id="PS50111"/>
    </source>
</evidence>
<keyword evidence="9" id="KW-1185">Reference proteome</keyword>
<dbReference type="EMBL" id="SNYW01000002">
    <property type="protein sequence ID" value="TDQ85513.1"/>
    <property type="molecule type" value="Genomic_DNA"/>
</dbReference>
<keyword evidence="4" id="KW-0175">Coiled coil</keyword>
<evidence type="ECO:0000256" key="3">
    <source>
        <dbReference type="PROSITE-ProRule" id="PRU00284"/>
    </source>
</evidence>
<evidence type="ECO:0000256" key="1">
    <source>
        <dbReference type="ARBA" id="ARBA00023224"/>
    </source>
</evidence>
<keyword evidence="5" id="KW-1133">Transmembrane helix</keyword>
<evidence type="ECO:0000259" key="7">
    <source>
        <dbReference type="PROSITE" id="PS50885"/>
    </source>
</evidence>
<dbReference type="Proteomes" id="UP000295783">
    <property type="component" value="Unassembled WGS sequence"/>
</dbReference>
<evidence type="ECO:0000256" key="4">
    <source>
        <dbReference type="SAM" id="Coils"/>
    </source>
</evidence>
<evidence type="ECO:0000313" key="8">
    <source>
        <dbReference type="EMBL" id="TDQ85513.1"/>
    </source>
</evidence>
<dbReference type="SMART" id="SM00283">
    <property type="entry name" value="MA"/>
    <property type="match status" value="1"/>
</dbReference>
<dbReference type="SUPFAM" id="SSF58104">
    <property type="entry name" value="Methyl-accepting chemotaxis protein (MCP) signaling domain"/>
    <property type="match status" value="1"/>
</dbReference>
<dbReference type="Gene3D" id="6.10.340.10">
    <property type="match status" value="1"/>
</dbReference>
<comment type="caution">
    <text evidence="8">The sequence shown here is derived from an EMBL/GenBank/DDBJ whole genome shotgun (WGS) entry which is preliminary data.</text>
</comment>
<dbReference type="GO" id="GO:0007165">
    <property type="term" value="P:signal transduction"/>
    <property type="evidence" value="ECO:0007669"/>
    <property type="project" value="UniProtKB-KW"/>
</dbReference>
<keyword evidence="1 3" id="KW-0807">Transducer</keyword>
<comment type="similarity">
    <text evidence="2">Belongs to the methyl-accepting chemotaxis (MCP) protein family.</text>
</comment>
<proteinExistence type="inferred from homology"/>
<name>A0A4R6WYC7_9PROT</name>
<keyword evidence="5" id="KW-0812">Transmembrane</keyword>
<keyword evidence="5" id="KW-0472">Membrane</keyword>
<feature type="transmembrane region" description="Helical" evidence="5">
    <location>
        <begin position="189"/>
        <end position="214"/>
    </location>
</feature>
<dbReference type="CDD" id="cd06225">
    <property type="entry name" value="HAMP"/>
    <property type="match status" value="1"/>
</dbReference>
<sequence length="829" mass="88982">MRFKLSIARAIVLFGILIIGGFAAIFGTSHLALGELKIGGPLYRQIVLGKDLIADILPPPEYVIESYLEATLALHNPEELPARRDRLATLRADYEARHAFWLTSDFNPSLTRRLTEASHAEVTRFYQAIDRLLLAVAAGDAAAAGAAYAEVTAAYLAHRAIVDEIVAGATAANAEIEAEAEAANRHFTLINWLVTAAVVALVAGGLALIGLGLVRPLIRMTASMTALAQGDRSVAISATTRRDEIGDMLRAIAVFRDQAEENERLRTEQEEERKRTDELLKSEMLQLTETLEHEVKETVGDISVQAAKLTDNATQLRRTAEQLRAMALEVNQLVDSTSRNVDTVASATEELEASSRAISAQIDNSSKLAAGARDGAEVANREVTGLAETASSIGNVVGMIQEIAARTRMLALNATIEAARAGEMGKGFAVVADEVKSLARQTEDGIAQVNAQAEGITQSTAKAVGLVDHVAGGIRDIDAVTQEVARASEEQRAATAEIMQSAGEAARATRSVADNMARMLGDVESTGQTAGQVNDLSLLVSRDIAALQQRLYVILRSSVGGNRRNTPRRTAAIAFRGTFGGQTVTGFTGDVSPAGVMVVADNNVALQPGEGTAELKDVGRFRARLVAQDPLGIHIQFLEPGQDELAALEAKLEATGREDEPYMKLADEVAGAASAALDQALRERAITPEALFDVDYEPIAGTDPLQVMARHTELVERLFPPLIEPPLGRDARIVFCCVIDRKGYIAAHNKKYSLPQKPGETLWNMANSRNRRIYTDRAGTMAGRATRTLVQTYARDMGGGKFVVLKEIDAPIQAGGRHWGAVRLALKLS</sequence>
<evidence type="ECO:0000256" key="2">
    <source>
        <dbReference type="ARBA" id="ARBA00029447"/>
    </source>
</evidence>
<feature type="coiled-coil region" evidence="4">
    <location>
        <begin position="252"/>
        <end position="282"/>
    </location>
</feature>
<dbReference type="OrthoDB" id="266313at2"/>
<feature type="transmembrane region" description="Helical" evidence="5">
    <location>
        <begin position="12"/>
        <end position="33"/>
    </location>
</feature>
<evidence type="ECO:0000256" key="5">
    <source>
        <dbReference type="SAM" id="Phobius"/>
    </source>
</evidence>
<dbReference type="PANTHER" id="PTHR32089:SF112">
    <property type="entry name" value="LYSOZYME-LIKE PROTEIN-RELATED"/>
    <property type="match status" value="1"/>
</dbReference>
<reference evidence="8 9" key="1">
    <citation type="submission" date="2019-03" db="EMBL/GenBank/DDBJ databases">
        <title>Genomic Encyclopedia of Type Strains, Phase III (KMG-III): the genomes of soil and plant-associated and newly described type strains.</title>
        <authorList>
            <person name="Whitman W."/>
        </authorList>
    </citation>
    <scope>NUCLEOTIDE SEQUENCE [LARGE SCALE GENOMIC DNA]</scope>
    <source>
        <strain evidence="8 9">CGMCC 1.7660</strain>
    </source>
</reference>
<dbReference type="GO" id="GO:0016020">
    <property type="term" value="C:membrane"/>
    <property type="evidence" value="ECO:0007669"/>
    <property type="project" value="InterPro"/>
</dbReference>
<dbReference type="GO" id="GO:0006935">
    <property type="term" value="P:chemotaxis"/>
    <property type="evidence" value="ECO:0007669"/>
    <property type="project" value="InterPro"/>
</dbReference>
<dbReference type="PANTHER" id="PTHR32089">
    <property type="entry name" value="METHYL-ACCEPTING CHEMOTAXIS PROTEIN MCPB"/>
    <property type="match status" value="1"/>
</dbReference>
<dbReference type="InterPro" id="IPR003660">
    <property type="entry name" value="HAMP_dom"/>
</dbReference>
<dbReference type="AlphaFoldDB" id="A0A4R6WYC7"/>
<dbReference type="Pfam" id="PF00015">
    <property type="entry name" value="MCPsignal"/>
    <property type="match status" value="1"/>
</dbReference>
<dbReference type="PRINTS" id="PR00260">
    <property type="entry name" value="CHEMTRNSDUCR"/>
</dbReference>
<dbReference type="InterPro" id="IPR004089">
    <property type="entry name" value="MCPsignal_dom"/>
</dbReference>
<dbReference type="InterPro" id="IPR004090">
    <property type="entry name" value="Chemotax_Me-accpt_rcpt"/>
</dbReference>
<dbReference type="PROSITE" id="PS50111">
    <property type="entry name" value="CHEMOTAXIS_TRANSDUC_2"/>
    <property type="match status" value="1"/>
</dbReference>
<feature type="domain" description="HAMP" evidence="7">
    <location>
        <begin position="211"/>
        <end position="264"/>
    </location>
</feature>
<feature type="domain" description="Methyl-accepting transducer" evidence="6">
    <location>
        <begin position="305"/>
        <end position="527"/>
    </location>
</feature>
<evidence type="ECO:0000313" key="9">
    <source>
        <dbReference type="Proteomes" id="UP000295783"/>
    </source>
</evidence>
<dbReference type="RefSeq" id="WP_133611737.1">
    <property type="nucleotide sequence ID" value="NZ_SNYW01000002.1"/>
</dbReference>
<protein>
    <submittedName>
        <fullName evidence="8">Methyl-accepting chemotaxis protein</fullName>
    </submittedName>
</protein>
<dbReference type="PROSITE" id="PS50885">
    <property type="entry name" value="HAMP"/>
    <property type="match status" value="1"/>
</dbReference>
<dbReference type="Gene3D" id="1.10.287.950">
    <property type="entry name" value="Methyl-accepting chemotaxis protein"/>
    <property type="match status" value="1"/>
</dbReference>
<dbReference type="SMART" id="SM00304">
    <property type="entry name" value="HAMP"/>
    <property type="match status" value="1"/>
</dbReference>